<keyword evidence="4" id="KW-0040">ANK repeat</keyword>
<protein>
    <recommendedName>
        <fullName evidence="7">Peptidase S8/S53 domain-containing protein</fullName>
    </recommendedName>
</protein>
<evidence type="ECO:0000256" key="4">
    <source>
        <dbReference type="PROSITE-ProRule" id="PRU00023"/>
    </source>
</evidence>
<dbReference type="SUPFAM" id="SSF48403">
    <property type="entry name" value="Ankyrin repeat"/>
    <property type="match status" value="1"/>
</dbReference>
<evidence type="ECO:0000256" key="6">
    <source>
        <dbReference type="SAM" id="Phobius"/>
    </source>
</evidence>
<evidence type="ECO:0000256" key="2">
    <source>
        <dbReference type="ARBA" id="ARBA00022801"/>
    </source>
</evidence>
<evidence type="ECO:0000256" key="1">
    <source>
        <dbReference type="ARBA" id="ARBA00022670"/>
    </source>
</evidence>
<dbReference type="InterPro" id="IPR036852">
    <property type="entry name" value="Peptidase_S8/S53_dom_sf"/>
</dbReference>
<dbReference type="SMART" id="SM00248">
    <property type="entry name" value="ANK"/>
    <property type="match status" value="3"/>
</dbReference>
<keyword evidence="6" id="KW-0812">Transmembrane</keyword>
<evidence type="ECO:0000313" key="9">
    <source>
        <dbReference type="Proteomes" id="UP001232148"/>
    </source>
</evidence>
<keyword evidence="2" id="KW-0378">Hydrolase</keyword>
<feature type="compositionally biased region" description="Basic and acidic residues" evidence="5">
    <location>
        <begin position="287"/>
        <end position="296"/>
    </location>
</feature>
<dbReference type="InterPro" id="IPR002110">
    <property type="entry name" value="Ankyrin_rpt"/>
</dbReference>
<dbReference type="AlphaFoldDB" id="A0AAD9LVR1"/>
<dbReference type="InterPro" id="IPR000209">
    <property type="entry name" value="Peptidase_S8/S53_dom"/>
</dbReference>
<feature type="domain" description="Peptidase S8/S53" evidence="7">
    <location>
        <begin position="839"/>
        <end position="1066"/>
    </location>
</feature>
<feature type="region of interest" description="Disordered" evidence="5">
    <location>
        <begin position="725"/>
        <end position="748"/>
    </location>
</feature>
<gene>
    <name evidence="8" type="ORF">LX32DRAFT_573718</name>
</gene>
<dbReference type="Gene3D" id="3.40.50.200">
    <property type="entry name" value="Peptidase S8/S53 domain"/>
    <property type="match status" value="1"/>
</dbReference>
<feature type="region of interest" description="Disordered" evidence="5">
    <location>
        <begin position="1"/>
        <end position="32"/>
    </location>
</feature>
<dbReference type="PROSITE" id="PS50088">
    <property type="entry name" value="ANK_REPEAT"/>
    <property type="match status" value="1"/>
</dbReference>
<dbReference type="GO" id="GO:0004252">
    <property type="term" value="F:serine-type endopeptidase activity"/>
    <property type="evidence" value="ECO:0007669"/>
    <property type="project" value="InterPro"/>
</dbReference>
<evidence type="ECO:0000256" key="3">
    <source>
        <dbReference type="ARBA" id="ARBA00022825"/>
    </source>
</evidence>
<reference evidence="8" key="1">
    <citation type="submission" date="2021-06" db="EMBL/GenBank/DDBJ databases">
        <title>Comparative genomics, transcriptomics and evolutionary studies reveal genomic signatures of adaptation to plant cell wall in hemibiotrophic fungi.</title>
        <authorList>
            <consortium name="DOE Joint Genome Institute"/>
            <person name="Baroncelli R."/>
            <person name="Diaz J.F."/>
            <person name="Benocci T."/>
            <person name="Peng M."/>
            <person name="Battaglia E."/>
            <person name="Haridas S."/>
            <person name="Andreopoulos W."/>
            <person name="Labutti K."/>
            <person name="Pangilinan J."/>
            <person name="Floch G.L."/>
            <person name="Makela M.R."/>
            <person name="Henrissat B."/>
            <person name="Grigoriev I.V."/>
            <person name="Crouch J.A."/>
            <person name="De Vries R.P."/>
            <person name="Sukno S.A."/>
            <person name="Thon M.R."/>
        </authorList>
    </citation>
    <scope>NUCLEOTIDE SEQUENCE</scope>
    <source>
        <strain evidence="8">MAFF235873</strain>
    </source>
</reference>
<keyword evidence="6" id="KW-0472">Membrane</keyword>
<feature type="compositionally biased region" description="Acidic residues" evidence="5">
    <location>
        <begin position="11"/>
        <end position="26"/>
    </location>
</feature>
<comment type="caution">
    <text evidence="8">The sequence shown here is derived from an EMBL/GenBank/DDBJ whole genome shotgun (WGS) entry which is preliminary data.</text>
</comment>
<feature type="compositionally biased region" description="Basic and acidic residues" evidence="5">
    <location>
        <begin position="319"/>
        <end position="401"/>
    </location>
</feature>
<feature type="region of interest" description="Disordered" evidence="5">
    <location>
        <begin position="287"/>
        <end position="401"/>
    </location>
</feature>
<dbReference type="GO" id="GO:0006508">
    <property type="term" value="P:proteolysis"/>
    <property type="evidence" value="ECO:0007669"/>
    <property type="project" value="UniProtKB-KW"/>
</dbReference>
<dbReference type="EMBL" id="MU843046">
    <property type="protein sequence ID" value="KAK2022377.1"/>
    <property type="molecule type" value="Genomic_DNA"/>
</dbReference>
<dbReference type="PRINTS" id="PR00723">
    <property type="entry name" value="SUBTILISIN"/>
</dbReference>
<feature type="repeat" description="ANK" evidence="4">
    <location>
        <begin position="195"/>
        <end position="232"/>
    </location>
</feature>
<dbReference type="InterPro" id="IPR036770">
    <property type="entry name" value="Ankyrin_rpt-contain_sf"/>
</dbReference>
<keyword evidence="1" id="KW-0645">Protease</keyword>
<organism evidence="8 9">
    <name type="scientific">Colletotrichum zoysiae</name>
    <dbReference type="NCBI Taxonomy" id="1216348"/>
    <lineage>
        <taxon>Eukaryota</taxon>
        <taxon>Fungi</taxon>
        <taxon>Dikarya</taxon>
        <taxon>Ascomycota</taxon>
        <taxon>Pezizomycotina</taxon>
        <taxon>Sordariomycetes</taxon>
        <taxon>Hypocreomycetidae</taxon>
        <taxon>Glomerellales</taxon>
        <taxon>Glomerellaceae</taxon>
        <taxon>Colletotrichum</taxon>
        <taxon>Colletotrichum graminicola species complex</taxon>
    </lineage>
</organism>
<dbReference type="Pfam" id="PF00082">
    <property type="entry name" value="Peptidase_S8"/>
    <property type="match status" value="1"/>
</dbReference>
<dbReference type="Gene3D" id="1.25.40.20">
    <property type="entry name" value="Ankyrin repeat-containing domain"/>
    <property type="match status" value="1"/>
</dbReference>
<keyword evidence="9" id="KW-1185">Reference proteome</keyword>
<dbReference type="Pfam" id="PF00023">
    <property type="entry name" value="Ank"/>
    <property type="match status" value="1"/>
</dbReference>
<dbReference type="Proteomes" id="UP001232148">
    <property type="component" value="Unassembled WGS sequence"/>
</dbReference>
<sequence>MSDTEYRDPEQESDEEDEYSDEEEDDITKRTKQTIADMKTKFNGEATEETVDQFLNDHGTVVKHVGESGTFLHKIIQLVYEKTNEKSLSASNIRPLFERLVKLYPDLLRTHDQEGQTPLYRAIYLKRYTWKLVEYMLDSCEDPKCIEDALTQRCGKGESLKTCLTLAFEKDLNAKVLENLVRNATPAVMELTDGSHRTPFHYAVQYGQCTDERVEVIRLLLEKDGDIVRRHNLSGTSRPIDTFLDRKYVRKEEGRQDPVEYSVYGEHERTARAYLDLLSKERAAKMREIERERTDAKPTGSSLAYREKEPPKSGSLPPKEARGQLGGERDRGLKRTGQDREKPKYHLDPKLDETERLRQELRDKEIREHQERKAREDKRQPERIPERDGPRTMQLRDPKERLDETVGDKPKFQVNLIGADPAPNTSLKRVGTQRFDAVDVNKKEKKKNLSKRASKKPDPKVLAKNSVQILCMLKLHYMRTRSIKMATSFLYGKNIQQDIQICFDYEGLPSEIKDHVFLERFGRDSHSGIRFDEVLMYVRFPIVAVERTGRRAQKPRALGRQDMEFFFEWLYSKGVRRILKVEVDDSGKICHSDEAIQNSLDKIVVEHLDWQKTDLDPHVICQISSKAEAVGSDTPREGVLSRTKNCLREVTLKWSGNNAVLRAWSELEGLPLLQKLEVVNLNVPAQSDLYDRRDWVQDKIDEFGTRLNRNANECRNFDILLKPREPNDPQFSEASLENKRGLPNSEPPKRRQIIVLTREGKKGTEMAVSSSLPKTAGRSNPVTEHDWLVCVERFAGCMEQFWKETIDMSRELSVADSSADVRLSTAESQNMNALQNLSKDVVVALIDDGVDCCDSGFSGRVIEGKTFDYQDAGVGQYYISARGHGTEMARMIWKVCPMAAIYSIRLKTHTSPEKRQSTIDAVSAALAIEAALEKNATIISMSWTIPVPPEGSKEKVILDSVLEKACSRNVLMFCSSSDQISATKHYPSAFRRSRFFLIGAAHDDGSAYGHSGKSNDFIFPGVNVSTSGGSSLPAFLADKMSSSKEATGSSIATALAAGLAAIITYCFKASALAMATARMRQGKDYVAGSELVQPGDVEKIAEHSVLKTAFNRIGRKDNGQFIQVWDRFNPASLVLEGEGKYEDKLTCIMKLCSNLIER</sequence>
<accession>A0AAD9LVR1</accession>
<evidence type="ECO:0000256" key="5">
    <source>
        <dbReference type="SAM" id="MobiDB-lite"/>
    </source>
</evidence>
<feature type="transmembrane region" description="Helical" evidence="6">
    <location>
        <begin position="1051"/>
        <end position="1075"/>
    </location>
</feature>
<dbReference type="InterPro" id="IPR015500">
    <property type="entry name" value="Peptidase_S8_subtilisin-rel"/>
</dbReference>
<dbReference type="SUPFAM" id="SSF52743">
    <property type="entry name" value="Subtilisin-like"/>
    <property type="match status" value="1"/>
</dbReference>
<feature type="compositionally biased region" description="Basic and acidic residues" evidence="5">
    <location>
        <begin position="1"/>
        <end position="10"/>
    </location>
</feature>
<evidence type="ECO:0000313" key="8">
    <source>
        <dbReference type="EMBL" id="KAK2022377.1"/>
    </source>
</evidence>
<name>A0AAD9LVR1_9PEZI</name>
<keyword evidence="3" id="KW-0720">Serine protease</keyword>
<keyword evidence="6" id="KW-1133">Transmembrane helix</keyword>
<evidence type="ECO:0000259" key="7">
    <source>
        <dbReference type="Pfam" id="PF00082"/>
    </source>
</evidence>
<proteinExistence type="predicted"/>